<keyword evidence="3" id="KW-1185">Reference proteome</keyword>
<reference evidence="2 3" key="1">
    <citation type="submission" date="2015-03" db="EMBL/GenBank/DDBJ databases">
        <title>Draft genome of the nematode, Opisthorchis viverrini.</title>
        <authorList>
            <person name="Mitreva M."/>
        </authorList>
    </citation>
    <scope>NUCLEOTIDE SEQUENCE [LARGE SCALE GENOMIC DNA]</scope>
    <source>
        <strain evidence="2">Khon Kaen</strain>
    </source>
</reference>
<proteinExistence type="predicted"/>
<feature type="compositionally biased region" description="Basic residues" evidence="1">
    <location>
        <begin position="84"/>
        <end position="101"/>
    </location>
</feature>
<evidence type="ECO:0000256" key="1">
    <source>
        <dbReference type="SAM" id="MobiDB-lite"/>
    </source>
</evidence>
<evidence type="ECO:0000313" key="2">
    <source>
        <dbReference type="EMBL" id="OON17833.1"/>
    </source>
</evidence>
<dbReference type="AlphaFoldDB" id="A0A1S8WUC2"/>
<dbReference type="EMBL" id="KV894841">
    <property type="protein sequence ID" value="OON17833.1"/>
    <property type="molecule type" value="Genomic_DNA"/>
</dbReference>
<gene>
    <name evidence="2" type="ORF">X801_06322</name>
</gene>
<evidence type="ECO:0000313" key="3">
    <source>
        <dbReference type="Proteomes" id="UP000243686"/>
    </source>
</evidence>
<feature type="region of interest" description="Disordered" evidence="1">
    <location>
        <begin position="84"/>
        <end position="129"/>
    </location>
</feature>
<dbReference type="Proteomes" id="UP000243686">
    <property type="component" value="Unassembled WGS sequence"/>
</dbReference>
<name>A0A1S8WUC2_OPIVI</name>
<accession>A0A1S8WUC2</accession>
<organism evidence="2 3">
    <name type="scientific">Opisthorchis viverrini</name>
    <name type="common">Southeast Asian liver fluke</name>
    <dbReference type="NCBI Taxonomy" id="6198"/>
    <lineage>
        <taxon>Eukaryota</taxon>
        <taxon>Metazoa</taxon>
        <taxon>Spiralia</taxon>
        <taxon>Lophotrochozoa</taxon>
        <taxon>Platyhelminthes</taxon>
        <taxon>Trematoda</taxon>
        <taxon>Digenea</taxon>
        <taxon>Opisthorchiida</taxon>
        <taxon>Opisthorchiata</taxon>
        <taxon>Opisthorchiidae</taxon>
        <taxon>Opisthorchis</taxon>
    </lineage>
</organism>
<sequence length="180" mass="19780">MPRRVHYTDTSGGSAGDPGRGAPSAWSPAYAVAVPCAPQSISTTIAVSITRYPLASGRSPFTAKKLILRSLSRTDKKVQALARRVWKRPQKPQKPKSRKQRTLGTDRQDSYASTHGSMTHPHVGGLDKKSTYLPTHPACRMHALRLVSSRLKQLAYGPDVALFTIWANGHRDRPARRCDG</sequence>
<feature type="region of interest" description="Disordered" evidence="1">
    <location>
        <begin position="1"/>
        <end position="25"/>
    </location>
</feature>
<protein>
    <submittedName>
        <fullName evidence="2">Uncharacterized protein</fullName>
    </submittedName>
</protein>